<dbReference type="InterPro" id="IPR030931">
    <property type="entry name" value="Group_II_RT_mat"/>
</dbReference>
<comment type="caution">
    <text evidence="2">The sequence shown here is derived from an EMBL/GenBank/DDBJ whole genome shotgun (WGS) entry which is preliminary data.</text>
</comment>
<proteinExistence type="predicted"/>
<evidence type="ECO:0000259" key="1">
    <source>
        <dbReference type="PROSITE" id="PS50878"/>
    </source>
</evidence>
<keyword evidence="2" id="KW-0548">Nucleotidyltransferase</keyword>
<dbReference type="EMBL" id="BLAE01000016">
    <property type="protein sequence ID" value="GES09558.1"/>
    <property type="molecule type" value="Genomic_DNA"/>
</dbReference>
<evidence type="ECO:0000313" key="3">
    <source>
        <dbReference type="Proteomes" id="UP000331127"/>
    </source>
</evidence>
<name>A0A5M3WTU4_9ACTN</name>
<organism evidence="2 3">
    <name type="scientific">Acrocarpospora macrocephala</name>
    <dbReference type="NCBI Taxonomy" id="150177"/>
    <lineage>
        <taxon>Bacteria</taxon>
        <taxon>Bacillati</taxon>
        <taxon>Actinomycetota</taxon>
        <taxon>Actinomycetes</taxon>
        <taxon>Streptosporangiales</taxon>
        <taxon>Streptosporangiaceae</taxon>
        <taxon>Acrocarpospora</taxon>
    </lineage>
</organism>
<protein>
    <submittedName>
        <fullName evidence="2">Group II intron reverse transcriptase/maturase</fullName>
    </submittedName>
</protein>
<dbReference type="Proteomes" id="UP000331127">
    <property type="component" value="Unassembled WGS sequence"/>
</dbReference>
<keyword evidence="3" id="KW-1185">Reference proteome</keyword>
<gene>
    <name evidence="2" type="primary">ltrA</name>
    <name evidence="2" type="ORF">Amac_031540</name>
</gene>
<keyword evidence="2" id="KW-0695">RNA-directed DNA polymerase</keyword>
<feature type="domain" description="Reverse transcriptase" evidence="1">
    <location>
        <begin position="49"/>
        <end position="290"/>
    </location>
</feature>
<evidence type="ECO:0000313" key="2">
    <source>
        <dbReference type="EMBL" id="GES09558.1"/>
    </source>
</evidence>
<dbReference type="RefSeq" id="WP_218041103.1">
    <property type="nucleotide sequence ID" value="NZ_BAAAHL010000040.1"/>
</dbReference>
<dbReference type="NCBIfam" id="TIGR04416">
    <property type="entry name" value="group_II_RT_mat"/>
    <property type="match status" value="1"/>
</dbReference>
<dbReference type="CDD" id="cd01651">
    <property type="entry name" value="RT_G2_intron"/>
    <property type="match status" value="1"/>
</dbReference>
<dbReference type="InterPro" id="IPR043502">
    <property type="entry name" value="DNA/RNA_pol_sf"/>
</dbReference>
<dbReference type="Pfam" id="PF00078">
    <property type="entry name" value="RVT_1"/>
    <property type="match status" value="1"/>
</dbReference>
<accession>A0A5M3WTU4</accession>
<dbReference type="AlphaFoldDB" id="A0A5M3WTU4"/>
<keyword evidence="2" id="KW-0808">Transferase</keyword>
<dbReference type="InterPro" id="IPR051083">
    <property type="entry name" value="GrpII_Intron_Splice-Mob/Def"/>
</dbReference>
<dbReference type="InterPro" id="IPR000477">
    <property type="entry name" value="RT_dom"/>
</dbReference>
<reference evidence="2 3" key="1">
    <citation type="submission" date="2019-10" db="EMBL/GenBank/DDBJ databases">
        <title>Whole genome shotgun sequence of Acrocarpospora macrocephala NBRC 16266.</title>
        <authorList>
            <person name="Ichikawa N."/>
            <person name="Kimura A."/>
            <person name="Kitahashi Y."/>
            <person name="Komaki H."/>
            <person name="Oguchi A."/>
        </authorList>
    </citation>
    <scope>NUCLEOTIDE SEQUENCE [LARGE SCALE GENOMIC DNA]</scope>
    <source>
        <strain evidence="2 3">NBRC 16266</strain>
    </source>
</reference>
<sequence>MSGPKSFEISKHMVYEAYRRVKANKGVAGVDGQSIEQFEQDLKGNLYKLWNRMSSGCYFPPPVRMVEIGKPGGKGVRVLGVPTVADRIAQTVAAMALEPEVETIFHPDSYGYRPRKSALDAVGACRERCWRTDWVIDLDIKGFFDNLDHDLVLKAVARHTGQKWILLYVERWLKAPLQRQDGTLVSRDRGSPQGSAISPLLANLFMHYAFDAWMAREHPAIAFERYCDDVVVHCRSEAEAHQVWHAIAQRLEACGGLQLHPDKTRIVYCKDGRRRGSYEHTSFTFLGYGFRVRMVRTKHGVYFFSFNPAISDEAAKRVRAHIRSWRLHRRSGASLKDLAHEINAVVRGWINYYGRFYPSVLASSLNRINDYLVRWIVLKYKRYRGRWMRARDALGRAAALYPGGFVHWQLCRPGPQTTG</sequence>
<dbReference type="PANTHER" id="PTHR34047:SF3">
    <property type="entry name" value="BLR2052 PROTEIN"/>
    <property type="match status" value="1"/>
</dbReference>
<dbReference type="PROSITE" id="PS50878">
    <property type="entry name" value="RT_POL"/>
    <property type="match status" value="1"/>
</dbReference>
<dbReference type="InterPro" id="IPR013597">
    <property type="entry name" value="Mat_intron_G2"/>
</dbReference>
<dbReference type="GO" id="GO:0003964">
    <property type="term" value="F:RNA-directed DNA polymerase activity"/>
    <property type="evidence" value="ECO:0007669"/>
    <property type="project" value="UniProtKB-KW"/>
</dbReference>
<dbReference type="Pfam" id="PF08388">
    <property type="entry name" value="GIIM"/>
    <property type="match status" value="1"/>
</dbReference>
<dbReference type="PANTHER" id="PTHR34047">
    <property type="entry name" value="NUCLEAR INTRON MATURASE 1, MITOCHONDRIAL-RELATED"/>
    <property type="match status" value="1"/>
</dbReference>
<dbReference type="SUPFAM" id="SSF56672">
    <property type="entry name" value="DNA/RNA polymerases"/>
    <property type="match status" value="1"/>
</dbReference>